<proteinExistence type="inferred from homology"/>
<evidence type="ECO:0000256" key="6">
    <source>
        <dbReference type="ARBA" id="ARBA00022833"/>
    </source>
</evidence>
<dbReference type="InterPro" id="IPR045090">
    <property type="entry name" value="Pept_M3A_M3B"/>
</dbReference>
<dbReference type="RefSeq" id="WP_317136737.1">
    <property type="nucleotide sequence ID" value="NZ_CP043875.1"/>
</dbReference>
<evidence type="ECO:0000256" key="5">
    <source>
        <dbReference type="ARBA" id="ARBA00022801"/>
    </source>
</evidence>
<dbReference type="GO" id="GO:0046872">
    <property type="term" value="F:metal ion binding"/>
    <property type="evidence" value="ECO:0007669"/>
    <property type="project" value="UniProtKB-KW"/>
</dbReference>
<dbReference type="EMBL" id="CP043875">
    <property type="protein sequence ID" value="WOF15170.1"/>
    <property type="molecule type" value="Genomic_DNA"/>
</dbReference>
<dbReference type="Pfam" id="PF01432">
    <property type="entry name" value="Peptidase_M3"/>
    <property type="match status" value="1"/>
</dbReference>
<feature type="transmembrane region" description="Helical" evidence="8">
    <location>
        <begin position="9"/>
        <end position="28"/>
    </location>
</feature>
<reference evidence="10 11" key="1">
    <citation type="submission" date="2019-09" db="EMBL/GenBank/DDBJ databases">
        <title>The complete genome of Methanoplanus sp. FWC-SCC4.</title>
        <authorList>
            <person name="Chen S.-C."/>
            <person name="Zhou Y.-Z."/>
            <person name="Lai M.-C."/>
        </authorList>
    </citation>
    <scope>NUCLEOTIDE SEQUENCE [LARGE SCALE GENOMIC DNA]</scope>
    <source>
        <strain evidence="10 11">FWC-SCC4</strain>
    </source>
</reference>
<dbReference type="GeneID" id="85228505"/>
<accession>A0AA97F9A2</accession>
<protein>
    <submittedName>
        <fullName evidence="10">Zn-dependent oligopeptidase</fullName>
    </submittedName>
</protein>
<dbReference type="InterPro" id="IPR024079">
    <property type="entry name" value="MetalloPept_cat_dom_sf"/>
</dbReference>
<sequence length="696" mass="79197">MQSSDYKICHYSFSCIIVLTVIFLMTAGCLQNTRQDESTDVFVPGPDSPIQTHYSYGEITQLRESAEQTANASLNAITDIAPEKRNFENTVIAFDSIMNDYSDSVIPLIAMGNVYPDAKIAEEGMKSAESYYTFDADVYTRRDLYNALKSVNPRNPQESRLYDVIIREFEHNGLNLPDERLLKVREMKQELSALESQFSANLNNDNTTIQFSPDDLRGVPESSLNSFSKTPKSDYIVTMKSPDYNAIMKYAENSETRRRMYEAKFNIQGEANTALLEEAIVLREKIAKELGYPTWADYKIDKRMAVNSSNVMEFLTSLKEPLKEKTKDETDALLLIKQRTDASATEVRPWDISYLEMINKKELYGYDEEELKEYLPLDSVLNGIFNICGSLFGVDFTEVEDAQVWHPDVRLYKVEDQTDGATIGYLYLDLYPREGKYGHFCASRLITGRMVNGTYNTPVCAIIGNFDKPEGDRPSLLTIPQMYNLFHETGHAMHFLLTKAPYGTMSGFNVEMDFVETPSQALEEWAWDPEILKSVSAHYKNPSEKMPDEIIEKAISSRNAGNGYYYSRLLARSLEDMYFSSLDSPVNTTAVWYETYEDTTGLKLPDGIHDQASFGHLMGGYDAGYYGYLWSKVYALNIVDEFKENGMTNRTLGMKFRNEILEKGNMEDGNVLLKNFLGREPGPKALYEYIGIETSS</sequence>
<dbReference type="InterPro" id="IPR024077">
    <property type="entry name" value="Neurolysin/TOP_dom2"/>
</dbReference>
<keyword evidence="6" id="KW-0862">Zinc</keyword>
<evidence type="ECO:0000313" key="11">
    <source>
        <dbReference type="Proteomes" id="UP001301797"/>
    </source>
</evidence>
<dbReference type="GO" id="GO:0006518">
    <property type="term" value="P:peptide metabolic process"/>
    <property type="evidence" value="ECO:0007669"/>
    <property type="project" value="TreeGrafter"/>
</dbReference>
<evidence type="ECO:0000256" key="3">
    <source>
        <dbReference type="ARBA" id="ARBA00022670"/>
    </source>
</evidence>
<evidence type="ECO:0000256" key="4">
    <source>
        <dbReference type="ARBA" id="ARBA00022723"/>
    </source>
</evidence>
<dbReference type="Gene3D" id="3.40.390.10">
    <property type="entry name" value="Collagenase (Catalytic Domain)"/>
    <property type="match status" value="1"/>
</dbReference>
<organism evidence="10 11">
    <name type="scientific">Methanochimaera problematica</name>
    <dbReference type="NCBI Taxonomy" id="2609417"/>
    <lineage>
        <taxon>Archaea</taxon>
        <taxon>Methanobacteriati</taxon>
        <taxon>Methanobacteriota</taxon>
        <taxon>Stenosarchaea group</taxon>
        <taxon>Methanomicrobia</taxon>
        <taxon>Methanomicrobiales</taxon>
        <taxon>Methanomicrobiaceae</taxon>
        <taxon>Methanochimaera</taxon>
    </lineage>
</organism>
<evidence type="ECO:0000259" key="9">
    <source>
        <dbReference type="Pfam" id="PF01432"/>
    </source>
</evidence>
<dbReference type="SUPFAM" id="SSF55486">
    <property type="entry name" value="Metalloproteases ('zincins'), catalytic domain"/>
    <property type="match status" value="1"/>
</dbReference>
<keyword evidence="8" id="KW-0812">Transmembrane</keyword>
<evidence type="ECO:0000256" key="8">
    <source>
        <dbReference type="SAM" id="Phobius"/>
    </source>
</evidence>
<keyword evidence="5" id="KW-0378">Hydrolase</keyword>
<dbReference type="GO" id="GO:0006508">
    <property type="term" value="P:proteolysis"/>
    <property type="evidence" value="ECO:0007669"/>
    <property type="project" value="UniProtKB-KW"/>
</dbReference>
<keyword evidence="11" id="KW-1185">Reference proteome</keyword>
<dbReference type="InterPro" id="IPR024080">
    <property type="entry name" value="Neurolysin/TOP_N"/>
</dbReference>
<dbReference type="PROSITE" id="PS51257">
    <property type="entry name" value="PROKAR_LIPOPROTEIN"/>
    <property type="match status" value="1"/>
</dbReference>
<keyword evidence="3" id="KW-0645">Protease</keyword>
<dbReference type="PANTHER" id="PTHR11804:SF84">
    <property type="entry name" value="SACCHAROLYSIN"/>
    <property type="match status" value="1"/>
</dbReference>
<name>A0AA97F9A2_9EURY</name>
<dbReference type="AlphaFoldDB" id="A0AA97F9A2"/>
<dbReference type="InterPro" id="IPR001567">
    <property type="entry name" value="Pept_M3A_M3B_dom"/>
</dbReference>
<keyword evidence="4" id="KW-0479">Metal-binding</keyword>
<comment type="similarity">
    <text evidence="2">Belongs to the peptidase M3 family.</text>
</comment>
<evidence type="ECO:0000256" key="7">
    <source>
        <dbReference type="ARBA" id="ARBA00023049"/>
    </source>
</evidence>
<comment type="cofactor">
    <cofactor evidence="1">
        <name>Zn(2+)</name>
        <dbReference type="ChEBI" id="CHEBI:29105"/>
    </cofactor>
</comment>
<evidence type="ECO:0000313" key="10">
    <source>
        <dbReference type="EMBL" id="WOF15170.1"/>
    </source>
</evidence>
<evidence type="ECO:0000256" key="2">
    <source>
        <dbReference type="ARBA" id="ARBA00006040"/>
    </source>
</evidence>
<dbReference type="GO" id="GO:0004222">
    <property type="term" value="F:metalloendopeptidase activity"/>
    <property type="evidence" value="ECO:0007669"/>
    <property type="project" value="InterPro"/>
</dbReference>
<keyword evidence="7" id="KW-0482">Metalloprotease</keyword>
<dbReference type="KEGG" id="mefw:F1737_00015"/>
<dbReference type="CDD" id="cd06455">
    <property type="entry name" value="M3A_TOP"/>
    <property type="match status" value="1"/>
</dbReference>
<feature type="domain" description="Peptidase M3A/M3B catalytic" evidence="9">
    <location>
        <begin position="247"/>
        <end position="690"/>
    </location>
</feature>
<keyword evidence="8" id="KW-0472">Membrane</keyword>
<dbReference type="Proteomes" id="UP001301797">
    <property type="component" value="Chromosome"/>
</dbReference>
<keyword evidence="8" id="KW-1133">Transmembrane helix</keyword>
<gene>
    <name evidence="10" type="ORF">F1737_00015</name>
</gene>
<dbReference type="PANTHER" id="PTHR11804">
    <property type="entry name" value="PROTEASE M3 THIMET OLIGOPEPTIDASE-RELATED"/>
    <property type="match status" value="1"/>
</dbReference>
<dbReference type="Gene3D" id="1.10.1370.10">
    <property type="entry name" value="Neurolysin, domain 3"/>
    <property type="match status" value="1"/>
</dbReference>
<evidence type="ECO:0000256" key="1">
    <source>
        <dbReference type="ARBA" id="ARBA00001947"/>
    </source>
</evidence>
<dbReference type="Gene3D" id="1.20.1050.40">
    <property type="entry name" value="Endopeptidase. Chain P, domain 1"/>
    <property type="match status" value="1"/>
</dbReference>